<accession>A0A1H6IBU7</accession>
<evidence type="ECO:0000313" key="4">
    <source>
        <dbReference type="EMBL" id="SEH46266.1"/>
    </source>
</evidence>
<evidence type="ECO:0000313" key="5">
    <source>
        <dbReference type="Proteomes" id="UP000183190"/>
    </source>
</evidence>
<feature type="domain" description="VWFA" evidence="3">
    <location>
        <begin position="16"/>
        <end position="199"/>
    </location>
</feature>
<dbReference type="OrthoDB" id="9806395at2"/>
<feature type="region of interest" description="Disordered" evidence="2">
    <location>
        <begin position="225"/>
        <end position="245"/>
    </location>
</feature>
<evidence type="ECO:0000256" key="2">
    <source>
        <dbReference type="SAM" id="MobiDB-lite"/>
    </source>
</evidence>
<dbReference type="RefSeq" id="WP_074714594.1">
    <property type="nucleotide sequence ID" value="NZ_FNWV01000002.1"/>
</dbReference>
<dbReference type="AlphaFoldDB" id="A0A1H6IBU7"/>
<dbReference type="Pfam" id="PF00092">
    <property type="entry name" value="VWA"/>
    <property type="match status" value="1"/>
</dbReference>
<sequence>MPGLDDYAPAVRKVMTLFYVIDTSGSMQGSKIGQVESALEEVMQTLQEISDESDDAEIKIAILEFSTGASWVTPEPVSPEGYRFKTFEACGVTDLGAACKELDKKLSRNEFLQTAAGAYPPVILLFSDGGPTDNWESGLDALKKNNWYKRSIKIAFAIGDDADRDVLARFSGSSETVLDVKNKDQLRLMIEKASVITSVFASHSSTVDSDTDPVEISKKLAEDVQTQTNDALSDANTADWDESDW</sequence>
<dbReference type="InterPro" id="IPR036465">
    <property type="entry name" value="vWFA_dom_sf"/>
</dbReference>
<feature type="coiled-coil region" evidence="1">
    <location>
        <begin position="32"/>
        <end position="59"/>
    </location>
</feature>
<evidence type="ECO:0000256" key="1">
    <source>
        <dbReference type="SAM" id="Coils"/>
    </source>
</evidence>
<dbReference type="PROSITE" id="PS50234">
    <property type="entry name" value="VWFA"/>
    <property type="match status" value="1"/>
</dbReference>
<dbReference type="Proteomes" id="UP000183190">
    <property type="component" value="Unassembled WGS sequence"/>
</dbReference>
<dbReference type="SUPFAM" id="SSF53300">
    <property type="entry name" value="vWA-like"/>
    <property type="match status" value="1"/>
</dbReference>
<keyword evidence="1" id="KW-0175">Coiled coil</keyword>
<name>A0A1H6IBU7_RUMFL</name>
<reference evidence="4 5" key="1">
    <citation type="submission" date="2016-10" db="EMBL/GenBank/DDBJ databases">
        <authorList>
            <person name="de Groot N.N."/>
        </authorList>
    </citation>
    <scope>NUCLEOTIDE SEQUENCE [LARGE SCALE GENOMIC DNA]</scope>
    <source>
        <strain evidence="4 5">YAD2003</strain>
    </source>
</reference>
<evidence type="ECO:0000259" key="3">
    <source>
        <dbReference type="PROSITE" id="PS50234"/>
    </source>
</evidence>
<dbReference type="Gene3D" id="3.40.50.410">
    <property type="entry name" value="von Willebrand factor, type A domain"/>
    <property type="match status" value="1"/>
</dbReference>
<dbReference type="EMBL" id="FNWV01000002">
    <property type="protein sequence ID" value="SEH46266.1"/>
    <property type="molecule type" value="Genomic_DNA"/>
</dbReference>
<protein>
    <submittedName>
        <fullName evidence="4">Uncharacterized conserved protein YegL, contains vWA domain of TerY type</fullName>
    </submittedName>
</protein>
<gene>
    <name evidence="4" type="ORF">SAMN02910265_00797</name>
</gene>
<proteinExistence type="predicted"/>
<organism evidence="4 5">
    <name type="scientific">Ruminococcus flavefaciens</name>
    <dbReference type="NCBI Taxonomy" id="1265"/>
    <lineage>
        <taxon>Bacteria</taxon>
        <taxon>Bacillati</taxon>
        <taxon>Bacillota</taxon>
        <taxon>Clostridia</taxon>
        <taxon>Eubacteriales</taxon>
        <taxon>Oscillospiraceae</taxon>
        <taxon>Ruminococcus</taxon>
    </lineage>
</organism>
<dbReference type="InterPro" id="IPR002035">
    <property type="entry name" value="VWF_A"/>
</dbReference>
<feature type="compositionally biased region" description="Polar residues" evidence="2">
    <location>
        <begin position="225"/>
        <end position="236"/>
    </location>
</feature>